<feature type="transmembrane region" description="Helical" evidence="5">
    <location>
        <begin position="34"/>
        <end position="54"/>
    </location>
</feature>
<dbReference type="PANTHER" id="PTHR11040:SF35">
    <property type="entry name" value="ZINC TRANSPORTER 5"/>
    <property type="match status" value="1"/>
</dbReference>
<evidence type="ECO:0000256" key="4">
    <source>
        <dbReference type="ARBA" id="ARBA00023136"/>
    </source>
</evidence>
<gene>
    <name evidence="6" type="ORF">Gohar_006407</name>
</gene>
<evidence type="ECO:0000313" key="6">
    <source>
        <dbReference type="EMBL" id="MBA0795553.1"/>
    </source>
</evidence>
<evidence type="ECO:0000313" key="7">
    <source>
        <dbReference type="Proteomes" id="UP000593560"/>
    </source>
</evidence>
<dbReference type="GO" id="GO:0005385">
    <property type="term" value="F:zinc ion transmembrane transporter activity"/>
    <property type="evidence" value="ECO:0007669"/>
    <property type="project" value="TreeGrafter"/>
</dbReference>
<dbReference type="Pfam" id="PF02535">
    <property type="entry name" value="Zip"/>
    <property type="match status" value="1"/>
</dbReference>
<sequence length="115" mass="12042">MAAIVSILVAGAIGVCFPLLGKTIDALRPEKDIFFVIKAFAAGVILSTGFIHVLPDATENLTSPCLNQNPWGKFPFAGLFNFGFNSASPIPSSITGFGIGNSGALCDNRDIFGCF</sequence>
<accession>A0A7J9GDB3</accession>
<evidence type="ECO:0000256" key="5">
    <source>
        <dbReference type="SAM" id="Phobius"/>
    </source>
</evidence>
<dbReference type="EMBL" id="JABFAD010000004">
    <property type="protein sequence ID" value="MBA0795553.1"/>
    <property type="molecule type" value="Genomic_DNA"/>
</dbReference>
<dbReference type="OrthoDB" id="448280at2759"/>
<dbReference type="AlphaFoldDB" id="A0A7J9GDB3"/>
<reference evidence="6 7" key="1">
    <citation type="journal article" date="2019" name="Genome Biol. Evol.">
        <title>Insights into the evolution of the New World diploid cottons (Gossypium, subgenus Houzingenia) based on genome sequencing.</title>
        <authorList>
            <person name="Grover C.E."/>
            <person name="Arick M.A. 2nd"/>
            <person name="Thrash A."/>
            <person name="Conover J.L."/>
            <person name="Sanders W.S."/>
            <person name="Peterson D.G."/>
            <person name="Frelichowski J.E."/>
            <person name="Scheffler J.A."/>
            <person name="Scheffler B.E."/>
            <person name="Wendel J.F."/>
        </authorList>
    </citation>
    <scope>NUCLEOTIDE SEQUENCE [LARGE SCALE GENOMIC DNA]</scope>
    <source>
        <strain evidence="6">0</strain>
        <tissue evidence="6">Leaf</tissue>
    </source>
</reference>
<dbReference type="Proteomes" id="UP000593560">
    <property type="component" value="Unassembled WGS sequence"/>
</dbReference>
<proteinExistence type="predicted"/>
<dbReference type="GO" id="GO:0005886">
    <property type="term" value="C:plasma membrane"/>
    <property type="evidence" value="ECO:0007669"/>
    <property type="project" value="TreeGrafter"/>
</dbReference>
<comment type="caution">
    <text evidence="6">The sequence shown here is derived from an EMBL/GenBank/DDBJ whole genome shotgun (WGS) entry which is preliminary data.</text>
</comment>
<organism evidence="6 7">
    <name type="scientific">Gossypium harknessii</name>
    <dbReference type="NCBI Taxonomy" id="34285"/>
    <lineage>
        <taxon>Eukaryota</taxon>
        <taxon>Viridiplantae</taxon>
        <taxon>Streptophyta</taxon>
        <taxon>Embryophyta</taxon>
        <taxon>Tracheophyta</taxon>
        <taxon>Spermatophyta</taxon>
        <taxon>Magnoliopsida</taxon>
        <taxon>eudicotyledons</taxon>
        <taxon>Gunneridae</taxon>
        <taxon>Pentapetalae</taxon>
        <taxon>rosids</taxon>
        <taxon>malvids</taxon>
        <taxon>Malvales</taxon>
        <taxon>Malvaceae</taxon>
        <taxon>Malvoideae</taxon>
        <taxon>Gossypium</taxon>
    </lineage>
</organism>
<dbReference type="InterPro" id="IPR003689">
    <property type="entry name" value="ZIP"/>
</dbReference>
<protein>
    <submittedName>
        <fullName evidence="6">Uncharacterized protein</fullName>
    </submittedName>
</protein>
<dbReference type="PANTHER" id="PTHR11040">
    <property type="entry name" value="ZINC/IRON TRANSPORTER"/>
    <property type="match status" value="1"/>
</dbReference>
<keyword evidence="3 5" id="KW-1133">Transmembrane helix</keyword>
<keyword evidence="2 5" id="KW-0812">Transmembrane</keyword>
<keyword evidence="7" id="KW-1185">Reference proteome</keyword>
<evidence type="ECO:0000256" key="3">
    <source>
        <dbReference type="ARBA" id="ARBA00022989"/>
    </source>
</evidence>
<evidence type="ECO:0000256" key="2">
    <source>
        <dbReference type="ARBA" id="ARBA00022692"/>
    </source>
</evidence>
<keyword evidence="4 5" id="KW-0472">Membrane</keyword>
<comment type="subcellular location">
    <subcellularLocation>
        <location evidence="1">Membrane</location>
        <topology evidence="1">Multi-pass membrane protein</topology>
    </subcellularLocation>
</comment>
<evidence type="ECO:0000256" key="1">
    <source>
        <dbReference type="ARBA" id="ARBA00004141"/>
    </source>
</evidence>
<name>A0A7J9GDB3_9ROSI</name>